<dbReference type="InterPro" id="IPR059177">
    <property type="entry name" value="GH29D-like_dom"/>
</dbReference>
<dbReference type="InterPro" id="IPR051465">
    <property type="entry name" value="Cell_Envelope_Struct_Comp"/>
</dbReference>
<dbReference type="RefSeq" id="WP_199020144.1">
    <property type="nucleotide sequence ID" value="NZ_JAELUP010000077.1"/>
</dbReference>
<keyword evidence="1" id="KW-0732">Signal</keyword>
<dbReference type="Gene3D" id="2.160.20.110">
    <property type="match status" value="8"/>
</dbReference>
<evidence type="ECO:0000313" key="3">
    <source>
        <dbReference type="EMBL" id="MBJ6362602.1"/>
    </source>
</evidence>
<evidence type="ECO:0000313" key="4">
    <source>
        <dbReference type="Proteomes" id="UP000640274"/>
    </source>
</evidence>
<reference evidence="3" key="1">
    <citation type="submission" date="2020-12" db="EMBL/GenBank/DDBJ databases">
        <authorList>
            <person name="Huq M.A."/>
        </authorList>
    </citation>
    <scope>NUCLEOTIDE SEQUENCE</scope>
    <source>
        <strain evidence="3">MAHUQ-46</strain>
    </source>
</reference>
<dbReference type="PANTHER" id="PTHR43308:SF5">
    <property type="entry name" value="S-LAYER PROTEIN _ PEPTIDOGLYCAN ENDO-BETA-N-ACETYLGLUCOSAMINIDASE"/>
    <property type="match status" value="1"/>
</dbReference>
<dbReference type="PANTHER" id="PTHR43308">
    <property type="entry name" value="OUTER MEMBRANE PROTEIN ALPHA-RELATED"/>
    <property type="match status" value="1"/>
</dbReference>
<dbReference type="PROSITE" id="PS51272">
    <property type="entry name" value="SLH"/>
    <property type="match status" value="2"/>
</dbReference>
<evidence type="ECO:0000259" key="2">
    <source>
        <dbReference type="PROSITE" id="PS51272"/>
    </source>
</evidence>
<keyword evidence="4" id="KW-1185">Reference proteome</keyword>
<feature type="chain" id="PRO_5038810421" evidence="1">
    <location>
        <begin position="25"/>
        <end position="3066"/>
    </location>
</feature>
<comment type="caution">
    <text evidence="3">The sequence shown here is derived from an EMBL/GenBank/DDBJ whole genome shotgun (WGS) entry which is preliminary data.</text>
</comment>
<dbReference type="InterPro" id="IPR001119">
    <property type="entry name" value="SLH_dom"/>
</dbReference>
<proteinExistence type="predicted"/>
<feature type="domain" description="SLH" evidence="2">
    <location>
        <begin position="2984"/>
        <end position="3047"/>
    </location>
</feature>
<dbReference type="Pfam" id="PF00395">
    <property type="entry name" value="SLH"/>
    <property type="match status" value="2"/>
</dbReference>
<dbReference type="Proteomes" id="UP000640274">
    <property type="component" value="Unassembled WGS sequence"/>
</dbReference>
<accession>A0A934J8X1</accession>
<sequence>MIAKRPSVYKLAIAVMCLSIAALAGVYMAKAEPESWDGYAQTDWYNETYVTFTIDSKEKLAGVAKLVNTGVSDTGVQINGFSGKILEIDRNLDLSDYLWTPIGSAEHPFKGTLIAEGGKVFTISGMNVSSSDSYWGLVGYMEGGTVGGFKFTADGSLTVTNSGRDVYAGAAVGKMTDSSIVYQITNYIPIHVQENSHKVRVGGIVGAGDGAVSSSSNEADVTAFGSTAAAGGIAGQGGLSGLRIKKTENHGAVATESDGTGDVYAGGIVGHAQGSLRMNEENTPVANTGAITAEYGEHSYAGGLVGRAGADIAFSELSANSGSVTVDAPQALGSFAGGLIGEIGAAQNEPLFQIQFTSSAPVTNHGGANVHTGGVAGRIDSSLTWGRNFTNQVDIAASGQSEVYTGGLIGSITGDLRFLGAAVNSAAVTVTGNPNEAYTGGLIGSASQRVLLDHTVAEGYANRGKLVVEGGKAVYTGGIVSNQAYATSAGGAAANVVSIGDISVKGQTELYTGGYIGRVDGNKAADTAIDSATFAHEIQVTAAESGGENGIYTGGIVGAYYAGTAISNTSFTGRIDVQGKSAAYTGGIAGYLDGGTIKKAKAGYTAANFAKMTSDGTLGGIAGYVNGTITETQVRYLALQVKPHSVAGGVAGWAQGEISQTVVGAADTMASDSVTFAAALDNAASGSDKIIAGGIIGANTDELAVTESEVTRITLITETGRSGYTFGAVAGQLTSDAVIGSLEKPVQVHHVAVEAQASDSLLGGVAGMNEASKVHVSVEQLELNLKASAIHAGGIAAVNSGEIAAQASVLNVKDSKFVSSGANNRVGGVFGENKGQADNAQADHVMITSTGTGNRIGAIAGVNSGVLTGSKASYAVIAASGEKAEAGGIAGRLETAAGSGLTAAIKNAVVLAGEEALLTADGAESAIGGIAGVAKDSLILNSVVQAVIPDYAVLSVKGTKIAAGAIAGQAEDSHLSGDAVTVNAENVMLSTTASGTEAHIGGLIGHSVRTKTEKLVGNKVNLILNGEKAAAGGIAGYNQGSNEAMITGTYLTELNIRVNPSAQFAVVGGFVGRNAARNGDTIADPATGVSTIQASRVSGSIQTNAPSSVTGGMVGENSSLIANNSITEKNSLISKGNNSIAGGLVGLNKEAGAVYYTYSNANMSIEGEGTLTGGLVGDNKGRIIASYIDNDLTSRTYGKSENPVFTGGIAGRNTGVIEKSYAVSNVRADGSYSIVGGLVGEHAAGTIDHSYTARSVAATKDHSYAGGFIGRIVAGKVSHSYSASRVSAASDAFAGGFAGRYDNTSKELLYKSYYIKDEDKSINKDLPDFADGKHRFLNVHARLSTILAETLEDRNVFPGLSGWDFTNTWRYGSLNAAYKYPELNRVANSGGGGGHEDVNQNIRWYMLDKDAINFEISTEAELAGLAAIVNGTVPGERAFNFEGRNIRVTKPIHIQSKQWAPIGDRIDHAFQGSFAAGGHLIDGLAVTSDLSYAGLFGVIGTKGEVLNVKLEPLAVAGKHHAGVLAGLNQGRISDIDVRLLNGVEISGQTVGGLIGENTGQMEKLQLTLDGGSRIVGNIENAVVGGIAGKNKMAIDASLYSIQAPDGEITATADGATVGGLFGEQTGDVTGLNIEVVKEYRVSASGKSNVVGGIIGRYVSGKAQDITLTFKDGHITASGQGSVAGGVIGHSEPGNAIIGIRVIGRPEPDKILPDNAVSGDEAGTAGHIVSSGAAGGVVGMKEGKGTNAYDIRQVRVERLDIHVSADDKPAVSGGIAGWLMKTAMFDAYSQAVIRAGGADAAVGGIAGMAHNSILNKSVVIPDIVVEAASGASAVGGVTGSLSSDDLDRAFDFGQLIPFYSGIYQADVQRGQIQLTTGNGAADLTLGGITGVNADASIYYANAEPQLKLSGGRTAAAGGAVGESSGILVHVKTGTPIQAETSSIYHVGGVVGKSTAGEIHYSEAAAVRSGKIEIGNAVTRPGVVPSAHAGGFIGMGDHTKISHSSTDIPVQVQDTNQDNTIYAGGFAGLLGDTADEAASIDRVYAKGNITVKGITGAYAGGFAGSVDKYKITDAYASGNVQNTGFDTRSGGFAAAVEREADIKRAYAINQKVETVGINHATRAYAGGFAGYNDGQLTEVYANVPVLTINVSGANVYKGALIGYQFRQGKLKDSAYTGVATPVGYNLGQVTGTAAVEAQDMTPVLNWNFELDTTFLNGEAADGLIIRTVPQLAGAVHLYNASGLPYYQLFNRAAETKPEFERIQLAADLDLAGIAWNPFDSFTGVFDGDGHVISGLQIKETESSGPAAFIRQNKGTVTNIRFENVSVTGGAHTAIVAGTNEQGAVIQGVVIKNAKVAGTNYTGGVAGRNKGSLAQTQLSGLTLKSNGIAGGAAGINEGRISNVSTAGRIELKAAYAEQAVRGGGIAGENLAGAAIDHSFSYADLKSEAAEAQTGGISGLNAGEISFSYYSGRAESKGTAKAWTGGIAGSTVGGAISNAWSAGEVIASVNGKHVPGVTFFGGIAGQKTDSAAISNTVFNKQQLKQNTAYYNSDSKPVGGSGGEAQGVLAKELAQGVVPSQLDTAKWKAVQGHYPQLAGFYGTDKSAISAAAILLDAKDTINRINAPFELTGTGVTWSANAAEAVIEKQSAKVKGALKTTGTAVLTVAAGEMKRQIVIHSPAVQYAEKAKTPFVESGDASFTDQVSVVLGVQEPGAAIYYTIDGKQPTEESARYTGPIVLKQTTTIKAIAVVAEKEISDVFTGVWTKNTPPVSGGGGFIPVQPEQPESAIQAYTGQKQISWDKDTPVSIARNSRLALTAPAGQIIYYTTDGSTPTVNSQQYKGEIIITGSITIKVITNKNNHVMTMRYEVANAGYELKQNASQIKYMKGYSNNLFKPDLAMTRYELIGALAPLLDKENVTVASLFSDVGEKQANEVAFFASAGIIQGYPNGTFGGEKPLTRAEFVVMLSRVLHVDVSRNSQAGSIGAGAGTGAFTDVKGHWSEPYVQAFVKEGYVKGFPDGTFRPDSKLSRAEAVVLINRATGVEKKKLPAKYTDLQPSHWAYEDIMPVVQ</sequence>
<protein>
    <submittedName>
        <fullName evidence="3">S-layer homology domain-containing protein</fullName>
    </submittedName>
</protein>
<feature type="signal peptide" evidence="1">
    <location>
        <begin position="1"/>
        <end position="24"/>
    </location>
</feature>
<evidence type="ECO:0000256" key="1">
    <source>
        <dbReference type="SAM" id="SignalP"/>
    </source>
</evidence>
<organism evidence="3 4">
    <name type="scientific">Paenibacillus roseus</name>
    <dbReference type="NCBI Taxonomy" id="2798579"/>
    <lineage>
        <taxon>Bacteria</taxon>
        <taxon>Bacillati</taxon>
        <taxon>Bacillota</taxon>
        <taxon>Bacilli</taxon>
        <taxon>Bacillales</taxon>
        <taxon>Paenibacillaceae</taxon>
        <taxon>Paenibacillus</taxon>
    </lineage>
</organism>
<gene>
    <name evidence="3" type="ORF">JFN88_15310</name>
</gene>
<feature type="domain" description="SLH" evidence="2">
    <location>
        <begin position="2914"/>
        <end position="2977"/>
    </location>
</feature>
<dbReference type="Pfam" id="PF13290">
    <property type="entry name" value="CHB_HEX_C_1"/>
    <property type="match status" value="2"/>
</dbReference>
<name>A0A934J8X1_9BACL</name>
<dbReference type="EMBL" id="JAELUP010000077">
    <property type="protein sequence ID" value="MBJ6362602.1"/>
    <property type="molecule type" value="Genomic_DNA"/>
</dbReference>